<reference evidence="9" key="1">
    <citation type="journal article" date="2014" name="Stand. Genomic Sci.">
        <title>Genome sequence of the exopolysaccharide-producing Salipiger mucosus type strain (DSM 16094(T)), a moderately halophilic member of the Roseobacter clade.</title>
        <authorList>
            <person name="Riedel T."/>
            <person name="Spring S."/>
            <person name="Fiebig A."/>
            <person name="Petersen J."/>
            <person name="Kyrpides N.C."/>
            <person name="Goker M."/>
            <person name="Klenk H.P."/>
        </authorList>
    </citation>
    <scope>NUCLEOTIDE SEQUENCE [LARGE SCALE GENOMIC DNA]</scope>
    <source>
        <strain evidence="9">DSM 16094</strain>
    </source>
</reference>
<evidence type="ECO:0000256" key="5">
    <source>
        <dbReference type="ARBA" id="ARBA00023136"/>
    </source>
</evidence>
<comment type="subcellular location">
    <subcellularLocation>
        <location evidence="1">Membrane</location>
        <topology evidence="1">Multi-pass membrane protein</topology>
    </subcellularLocation>
</comment>
<evidence type="ECO:0000256" key="6">
    <source>
        <dbReference type="SAM" id="Phobius"/>
    </source>
</evidence>
<comment type="similarity">
    <text evidence="2">Belongs to the drug/metabolite transporter (DMT) superfamily. 10 TMS drug/metabolite exporter (DME) (TC 2.A.7.3) family.</text>
</comment>
<feature type="transmembrane region" description="Helical" evidence="6">
    <location>
        <begin position="94"/>
        <end position="114"/>
    </location>
</feature>
<evidence type="ECO:0000259" key="7">
    <source>
        <dbReference type="Pfam" id="PF00892"/>
    </source>
</evidence>
<dbReference type="PANTHER" id="PTHR22911">
    <property type="entry name" value="ACYL-MALONYL CONDENSING ENZYME-RELATED"/>
    <property type="match status" value="1"/>
</dbReference>
<feature type="transmembrane region" description="Helical" evidence="6">
    <location>
        <begin position="121"/>
        <end position="138"/>
    </location>
</feature>
<organism evidence="8 9">
    <name type="scientific">Salipiger mucosus DSM 16094</name>
    <dbReference type="NCBI Taxonomy" id="1123237"/>
    <lineage>
        <taxon>Bacteria</taxon>
        <taxon>Pseudomonadati</taxon>
        <taxon>Pseudomonadota</taxon>
        <taxon>Alphaproteobacteria</taxon>
        <taxon>Rhodobacterales</taxon>
        <taxon>Roseobacteraceae</taxon>
        <taxon>Salipiger</taxon>
    </lineage>
</organism>
<comment type="caution">
    <text evidence="8">The sequence shown here is derived from an EMBL/GenBank/DDBJ whole genome shotgun (WGS) entry which is preliminary data.</text>
</comment>
<dbReference type="eggNOG" id="COG0697">
    <property type="taxonomic scope" value="Bacteria"/>
</dbReference>
<dbReference type="RefSeq" id="WP_021120591.1">
    <property type="nucleotide sequence ID" value="NZ_KE557279.1"/>
</dbReference>
<accession>S9QGM2</accession>
<proteinExistence type="inferred from homology"/>
<keyword evidence="3 6" id="KW-0812">Transmembrane</keyword>
<dbReference type="SUPFAM" id="SSF103481">
    <property type="entry name" value="Multidrug resistance efflux transporter EmrE"/>
    <property type="match status" value="1"/>
</dbReference>
<feature type="domain" description="EamA" evidence="7">
    <location>
        <begin position="8"/>
        <end position="138"/>
    </location>
</feature>
<keyword evidence="5 6" id="KW-0472">Membrane</keyword>
<keyword evidence="4 6" id="KW-1133">Transmembrane helix</keyword>
<dbReference type="Proteomes" id="UP000015347">
    <property type="component" value="Unassembled WGS sequence"/>
</dbReference>
<protein>
    <submittedName>
        <fullName evidence="8">Putative permease component of ABC transporter</fullName>
    </submittedName>
</protein>
<dbReference type="HOGENOM" id="CLU_1795127_0_0_5"/>
<dbReference type="GO" id="GO:0016020">
    <property type="term" value="C:membrane"/>
    <property type="evidence" value="ECO:0007669"/>
    <property type="project" value="UniProtKB-SubCell"/>
</dbReference>
<evidence type="ECO:0000256" key="3">
    <source>
        <dbReference type="ARBA" id="ARBA00022692"/>
    </source>
</evidence>
<evidence type="ECO:0000256" key="1">
    <source>
        <dbReference type="ARBA" id="ARBA00004141"/>
    </source>
</evidence>
<evidence type="ECO:0000313" key="9">
    <source>
        <dbReference type="Proteomes" id="UP000015347"/>
    </source>
</evidence>
<dbReference type="Pfam" id="PF00892">
    <property type="entry name" value="EamA"/>
    <property type="match status" value="1"/>
</dbReference>
<dbReference type="PANTHER" id="PTHR22911:SF6">
    <property type="entry name" value="SOLUTE CARRIER FAMILY 35 MEMBER G1"/>
    <property type="match status" value="1"/>
</dbReference>
<sequence length="144" mass="15215">MMEARALLGVGLMVLVAGMNAVDAVLVRFLADDIHPFFMGFTRAAFGLLAMLPWILHRPGMLMTRRHWLHGLRAALKLGSLVALFAALAGAPLATVTAIGFASPLFVTVGAWFVLREAPQAIRIAAVVLGFIGVVVLLKPGGGT</sequence>
<dbReference type="InterPro" id="IPR037185">
    <property type="entry name" value="EmrE-like"/>
</dbReference>
<dbReference type="STRING" id="1123237.Salmuc_04330"/>
<evidence type="ECO:0000256" key="4">
    <source>
        <dbReference type="ARBA" id="ARBA00022989"/>
    </source>
</evidence>
<dbReference type="InterPro" id="IPR000620">
    <property type="entry name" value="EamA_dom"/>
</dbReference>
<gene>
    <name evidence="8" type="ORF">Salmuc_04330</name>
</gene>
<dbReference type="AlphaFoldDB" id="S9QGM2"/>
<feature type="transmembrane region" description="Helical" evidence="6">
    <location>
        <begin position="68"/>
        <end position="88"/>
    </location>
</feature>
<dbReference type="EMBL" id="APVH01000038">
    <property type="protein sequence ID" value="EPX78748.1"/>
    <property type="molecule type" value="Genomic_DNA"/>
</dbReference>
<evidence type="ECO:0000313" key="8">
    <source>
        <dbReference type="EMBL" id="EPX78748.1"/>
    </source>
</evidence>
<evidence type="ECO:0000256" key="2">
    <source>
        <dbReference type="ARBA" id="ARBA00009853"/>
    </source>
</evidence>
<keyword evidence="9" id="KW-1185">Reference proteome</keyword>
<name>S9QGM2_9RHOB</name>
<feature type="transmembrane region" description="Helical" evidence="6">
    <location>
        <begin position="34"/>
        <end position="56"/>
    </location>
</feature>